<dbReference type="STRING" id="2018661.A0A2A2LCT8"/>
<dbReference type="EMBL" id="LIAE01006899">
    <property type="protein sequence ID" value="PAV83980.1"/>
    <property type="molecule type" value="Genomic_DNA"/>
</dbReference>
<dbReference type="AlphaFoldDB" id="A0A2A2LCT8"/>
<dbReference type="Pfam" id="PF00130">
    <property type="entry name" value="C1_1"/>
    <property type="match status" value="1"/>
</dbReference>
<keyword evidence="6" id="KW-0446">Lipid-binding</keyword>
<evidence type="ECO:0000259" key="11">
    <source>
        <dbReference type="PROSITE" id="PS51847"/>
    </source>
</evidence>
<comment type="caution">
    <text evidence="12">The sequence shown here is derived from an EMBL/GenBank/DDBJ whole genome shotgun (WGS) entry which is preliminary data.</text>
</comment>
<feature type="region of interest" description="Disordered" evidence="8">
    <location>
        <begin position="1042"/>
        <end position="1075"/>
    </location>
</feature>
<feature type="domain" description="SMP-LTD" evidence="11">
    <location>
        <begin position="70"/>
        <end position="255"/>
    </location>
</feature>
<dbReference type="GO" id="GO:0051560">
    <property type="term" value="P:mitochondrial calcium ion homeostasis"/>
    <property type="evidence" value="ECO:0007669"/>
    <property type="project" value="InterPro"/>
</dbReference>
<dbReference type="InterPro" id="IPR031468">
    <property type="entry name" value="SMP_LBD"/>
</dbReference>
<feature type="compositionally biased region" description="Basic and acidic residues" evidence="8">
    <location>
        <begin position="527"/>
        <end position="541"/>
    </location>
</feature>
<feature type="compositionally biased region" description="Low complexity" evidence="8">
    <location>
        <begin position="557"/>
        <end position="575"/>
    </location>
</feature>
<dbReference type="Proteomes" id="UP000218231">
    <property type="component" value="Unassembled WGS sequence"/>
</dbReference>
<feature type="compositionally biased region" description="Low complexity" evidence="8">
    <location>
        <begin position="649"/>
        <end position="666"/>
    </location>
</feature>
<dbReference type="InterPro" id="IPR058801">
    <property type="entry name" value="PDZD8_N"/>
</dbReference>
<evidence type="ECO:0000256" key="5">
    <source>
        <dbReference type="ARBA" id="ARBA00023055"/>
    </source>
</evidence>
<evidence type="ECO:0000256" key="4">
    <source>
        <dbReference type="ARBA" id="ARBA00022833"/>
    </source>
</evidence>
<dbReference type="Gene3D" id="2.30.42.10">
    <property type="match status" value="1"/>
</dbReference>
<dbReference type="SUPFAM" id="SSF57889">
    <property type="entry name" value="Cysteine-rich domain"/>
    <property type="match status" value="1"/>
</dbReference>
<dbReference type="SMART" id="SM00109">
    <property type="entry name" value="C1"/>
    <property type="match status" value="1"/>
</dbReference>
<evidence type="ECO:0000259" key="9">
    <source>
        <dbReference type="PROSITE" id="PS50081"/>
    </source>
</evidence>
<dbReference type="Pfam" id="PF17820">
    <property type="entry name" value="PDZ_6"/>
    <property type="match status" value="1"/>
</dbReference>
<dbReference type="GO" id="GO:0046872">
    <property type="term" value="F:metal ion binding"/>
    <property type="evidence" value="ECO:0007669"/>
    <property type="project" value="UniProtKB-KW"/>
</dbReference>
<feature type="compositionally biased region" description="Acidic residues" evidence="8">
    <location>
        <begin position="667"/>
        <end position="676"/>
    </location>
</feature>
<dbReference type="PROSITE" id="PS50106">
    <property type="entry name" value="PDZ"/>
    <property type="match status" value="1"/>
</dbReference>
<keyword evidence="5" id="KW-0445">Lipid transport</keyword>
<feature type="compositionally biased region" description="Polar residues" evidence="8">
    <location>
        <begin position="542"/>
        <end position="556"/>
    </location>
</feature>
<feature type="region of interest" description="Disordered" evidence="8">
    <location>
        <begin position="526"/>
        <end position="592"/>
    </location>
</feature>
<evidence type="ECO:0000313" key="12">
    <source>
        <dbReference type="EMBL" id="PAV83980.1"/>
    </source>
</evidence>
<evidence type="ECO:0000313" key="13">
    <source>
        <dbReference type="Proteomes" id="UP000218231"/>
    </source>
</evidence>
<feature type="compositionally biased region" description="Basic and acidic residues" evidence="8">
    <location>
        <begin position="621"/>
        <end position="630"/>
    </location>
</feature>
<dbReference type="GO" id="GO:1990456">
    <property type="term" value="P:mitochondrion-endoplasmic reticulum membrane tethering"/>
    <property type="evidence" value="ECO:0007669"/>
    <property type="project" value="InterPro"/>
</dbReference>
<feature type="domain" description="PDZ" evidence="10">
    <location>
        <begin position="331"/>
        <end position="413"/>
    </location>
</feature>
<dbReference type="OrthoDB" id="10004596at2759"/>
<feature type="compositionally biased region" description="Polar residues" evidence="8">
    <location>
        <begin position="631"/>
        <end position="642"/>
    </location>
</feature>
<dbReference type="SMART" id="SM00228">
    <property type="entry name" value="PDZ"/>
    <property type="match status" value="1"/>
</dbReference>
<keyword evidence="13" id="KW-1185">Reference proteome</keyword>
<dbReference type="GO" id="GO:0016020">
    <property type="term" value="C:membrane"/>
    <property type="evidence" value="ECO:0007669"/>
    <property type="project" value="UniProtKB-SubCell"/>
</dbReference>
<gene>
    <name evidence="12" type="ORF">WR25_21855</name>
</gene>
<sequence length="1148" mass="126137">MIAFLFGLLIGGLAVALSFIYWLLSEIWTTPEVADPFVDQFPPIQIPEELRAFLKTGEDGQGISKWESCRSLSLLFMMIFQEHMDNRLLRRWCHKRLQMELNDITTRNSAGRLINDIRIRQLSLGTKFPLINSIRVEKVDMAEDRNSFETIVFLLDIDYTGGLEASIDVSTVFNRNMRLSVKITKLAGLVRLILSRNPYNYWTFSFVSAPKFEPEITSTYEGHQLKRVMPLIRESFRRALQRKHVWPNYKIRYRPLFPNPLFQASPPPQAFAHIKLEGGLEVIVLQCTRLKTSLLTAYNLGEEYEIYCTATIDQRPFLQNSKAQTHTISVLLTFSRHDVSLPIGITFDRTIVQGACPVRVLTVDEGSLADKATFKPGDVFVAINNVPIRSERQVVRFLQQTMGDLMVLVERTLDDVEDIDMRDAEMLIGNPNGDPDDAFMILGEPIRSMNKNGTLTSSGSGPMASNPVEPEPECPIPPVCSRRSSKELSVTSTECEAARFDRPPIASVQRTESARIPQVLVSQPSMDLRRTRSESQLDSKSIEAVSSSILNATTPTNDNENGNNENIGNNRNSDSGITIMAGGSETSSSRDEEELCVCSKSVPLDATPVFGRQQLLMEEEKDKTLTKDDASSVNQLQANVGQSGRGPRSTASLSSMTSRMTATTEETTAEEVEDEEAANHQRKPSTRRQRLQAAFQAGKKRVVDLMPVAKRKPADSPPPLDSSLDAVEFGAEVKAGDVLDIERESNSRSPVPSLGRRTPVEAHVVDKKESAKKTGKKKNSPLACQKSSSNLLADSLTSSLGTVRSRSTKSIIYFEGKPIQFGQSLFFDLDNGQGGREQRETTPNPSTSGATGNAPNTPTGGAKSYKYLNVTVHARLKQRRSENSSLVPPSRDELPSSVNESPSAPSGNGSADSNNAHPADPLLPNSTNGISGTIPPKTAIQPEPSRPVLMGYTSLFIPQLIDDCRLTLSNTHKEVFQLKPPTGMQSINEPNSTGSGSEFSRHAGFDPRLCYGDITLTFKYHPDGLPTGANDELPEDDWDKISTSGTSMSAGGDAVDAKAGGARDRDSSRPFSPPLVSPPDMHNWLAFSGSAICAMCRGKIWLKAGAKCQRCQVVVHNKCMLKTNQGGIACLPNSNQPDDQPQPSSQQT</sequence>
<feature type="compositionally biased region" description="Basic residues" evidence="8">
    <location>
        <begin position="680"/>
        <end position="690"/>
    </location>
</feature>
<dbReference type="InterPro" id="IPR036034">
    <property type="entry name" value="PDZ_sf"/>
</dbReference>
<keyword evidence="4" id="KW-0862">Zinc</keyword>
<dbReference type="GO" id="GO:0008289">
    <property type="term" value="F:lipid binding"/>
    <property type="evidence" value="ECO:0007669"/>
    <property type="project" value="UniProtKB-KW"/>
</dbReference>
<feature type="compositionally biased region" description="Polar residues" evidence="8">
    <location>
        <begin position="896"/>
        <end position="916"/>
    </location>
</feature>
<comment type="subcellular location">
    <subcellularLocation>
        <location evidence="1">Membrane</location>
    </subcellularLocation>
</comment>
<name>A0A2A2LCT8_9BILA</name>
<feature type="region of interest" description="Disordered" evidence="8">
    <location>
        <begin position="826"/>
        <end position="945"/>
    </location>
</feature>
<evidence type="ECO:0000256" key="2">
    <source>
        <dbReference type="ARBA" id="ARBA00022448"/>
    </source>
</evidence>
<feature type="compositionally biased region" description="Basic and acidic residues" evidence="8">
    <location>
        <begin position="758"/>
        <end position="772"/>
    </location>
</feature>
<dbReference type="PROSITE" id="PS50081">
    <property type="entry name" value="ZF_DAG_PE_2"/>
    <property type="match status" value="1"/>
</dbReference>
<keyword evidence="3" id="KW-0479">Metal-binding</keyword>
<dbReference type="GO" id="GO:0005739">
    <property type="term" value="C:mitochondrion"/>
    <property type="evidence" value="ECO:0007669"/>
    <property type="project" value="GOC"/>
</dbReference>
<feature type="region of interest" description="Disordered" evidence="8">
    <location>
        <begin position="621"/>
        <end position="693"/>
    </location>
</feature>
<protein>
    <recommendedName>
        <fullName evidence="14">Phorbol-ester/DAG-type domain-containing protein</fullName>
    </recommendedName>
</protein>
<evidence type="ECO:0000256" key="3">
    <source>
        <dbReference type="ARBA" id="ARBA00022723"/>
    </source>
</evidence>
<dbReference type="InterPro" id="IPR039275">
    <property type="entry name" value="PDZD8"/>
</dbReference>
<evidence type="ECO:0000256" key="8">
    <source>
        <dbReference type="SAM" id="MobiDB-lite"/>
    </source>
</evidence>
<feature type="region of interest" description="Disordered" evidence="8">
    <location>
        <begin position="742"/>
        <end position="786"/>
    </location>
</feature>
<feature type="compositionally biased region" description="Polar residues" evidence="8">
    <location>
        <begin position="841"/>
        <end position="859"/>
    </location>
</feature>
<evidence type="ECO:0000256" key="7">
    <source>
        <dbReference type="ARBA" id="ARBA00023136"/>
    </source>
</evidence>
<reference evidence="12 13" key="1">
    <citation type="journal article" date="2017" name="Curr. Biol.">
        <title>Genome architecture and evolution of a unichromosomal asexual nematode.</title>
        <authorList>
            <person name="Fradin H."/>
            <person name="Zegar C."/>
            <person name="Gutwein M."/>
            <person name="Lucas J."/>
            <person name="Kovtun M."/>
            <person name="Corcoran D."/>
            <person name="Baugh L.R."/>
            <person name="Kiontke K."/>
            <person name="Gunsalus K."/>
            <person name="Fitch D.H."/>
            <person name="Piano F."/>
        </authorList>
    </citation>
    <scope>NUCLEOTIDE SEQUENCE [LARGE SCALE GENOMIC DNA]</scope>
    <source>
        <strain evidence="12">PF1309</strain>
    </source>
</reference>
<accession>A0A2A2LCT8</accession>
<dbReference type="InterPro" id="IPR002219">
    <property type="entry name" value="PKC_DAG/PE"/>
</dbReference>
<dbReference type="Gene3D" id="3.30.60.20">
    <property type="match status" value="1"/>
</dbReference>
<dbReference type="SUPFAM" id="SSF50156">
    <property type="entry name" value="PDZ domain-like"/>
    <property type="match status" value="1"/>
</dbReference>
<keyword evidence="2" id="KW-0813">Transport</keyword>
<dbReference type="InterPro" id="IPR001478">
    <property type="entry name" value="PDZ"/>
</dbReference>
<dbReference type="InterPro" id="IPR046349">
    <property type="entry name" value="C1-like_sf"/>
</dbReference>
<dbReference type="PANTHER" id="PTHR21519">
    <property type="entry name" value="PDZ DOMAIN-CONTAINING PROTEIN 8"/>
    <property type="match status" value="1"/>
</dbReference>
<evidence type="ECO:0008006" key="14">
    <source>
        <dbReference type="Google" id="ProtNLM"/>
    </source>
</evidence>
<organism evidence="12 13">
    <name type="scientific">Diploscapter pachys</name>
    <dbReference type="NCBI Taxonomy" id="2018661"/>
    <lineage>
        <taxon>Eukaryota</taxon>
        <taxon>Metazoa</taxon>
        <taxon>Ecdysozoa</taxon>
        <taxon>Nematoda</taxon>
        <taxon>Chromadorea</taxon>
        <taxon>Rhabditida</taxon>
        <taxon>Rhabditina</taxon>
        <taxon>Rhabditomorpha</taxon>
        <taxon>Rhabditoidea</taxon>
        <taxon>Rhabditidae</taxon>
        <taxon>Diploscapter</taxon>
    </lineage>
</organism>
<evidence type="ECO:0000256" key="1">
    <source>
        <dbReference type="ARBA" id="ARBA00004370"/>
    </source>
</evidence>
<dbReference type="PROSITE" id="PS51847">
    <property type="entry name" value="SMP"/>
    <property type="match status" value="1"/>
</dbReference>
<evidence type="ECO:0000259" key="10">
    <source>
        <dbReference type="PROSITE" id="PS50106"/>
    </source>
</evidence>
<feature type="compositionally biased region" description="Low complexity" evidence="8">
    <location>
        <begin position="1050"/>
        <end position="1060"/>
    </location>
</feature>
<dbReference type="GO" id="GO:0006869">
    <property type="term" value="P:lipid transport"/>
    <property type="evidence" value="ECO:0007669"/>
    <property type="project" value="UniProtKB-KW"/>
</dbReference>
<dbReference type="GO" id="GO:0044233">
    <property type="term" value="C:mitochondria-associated endoplasmic reticulum membrane contact site"/>
    <property type="evidence" value="ECO:0007669"/>
    <property type="project" value="InterPro"/>
</dbReference>
<evidence type="ECO:0000256" key="6">
    <source>
        <dbReference type="ARBA" id="ARBA00023121"/>
    </source>
</evidence>
<keyword evidence="7" id="KW-0472">Membrane</keyword>
<dbReference type="InterPro" id="IPR041489">
    <property type="entry name" value="PDZ_6"/>
</dbReference>
<dbReference type="CDD" id="cd21674">
    <property type="entry name" value="SMP_PDZD8"/>
    <property type="match status" value="1"/>
</dbReference>
<dbReference type="PANTHER" id="PTHR21519:SF1">
    <property type="entry name" value="PDZ DOMAIN-CONTAINING PROTEIN 8"/>
    <property type="match status" value="1"/>
</dbReference>
<dbReference type="Pfam" id="PF26547">
    <property type="entry name" value="PDZD8_N"/>
    <property type="match status" value="1"/>
</dbReference>
<proteinExistence type="predicted"/>
<feature type="domain" description="Phorbol-ester/DAG-type" evidence="9">
    <location>
        <begin position="1081"/>
        <end position="1130"/>
    </location>
</feature>